<dbReference type="InterPro" id="IPR036135">
    <property type="entry name" value="MoeA_linker/N_sf"/>
</dbReference>
<dbReference type="Gene3D" id="3.40.980.10">
    <property type="entry name" value="MoaB/Mog-like domain"/>
    <property type="match status" value="1"/>
</dbReference>
<dbReference type="Pfam" id="PF00994">
    <property type="entry name" value="MoCF_biosynth"/>
    <property type="match status" value="1"/>
</dbReference>
<protein>
    <submittedName>
        <fullName evidence="4">Molybdenum cofactor synthesis domain protein</fullName>
    </submittedName>
</protein>
<dbReference type="KEGG" id="iag:Igag_1925"/>
<dbReference type="Gene3D" id="3.90.105.10">
    <property type="entry name" value="Molybdopterin biosynthesis moea protein, domain 2"/>
    <property type="match status" value="1"/>
</dbReference>
<dbReference type="SUPFAM" id="SSF63882">
    <property type="entry name" value="MoeA N-terminal region -like"/>
    <property type="match status" value="1"/>
</dbReference>
<dbReference type="InterPro" id="IPR036688">
    <property type="entry name" value="MoeA_C_domain_IV_sf"/>
</dbReference>
<comment type="pathway">
    <text evidence="1">Cofactor biosynthesis; molybdopterin biosynthesis.</text>
</comment>
<dbReference type="SUPFAM" id="SSF53218">
    <property type="entry name" value="Molybdenum cofactor biosynthesis proteins"/>
    <property type="match status" value="1"/>
</dbReference>
<dbReference type="Pfam" id="PF03453">
    <property type="entry name" value="MoeA_N"/>
    <property type="match status" value="1"/>
</dbReference>
<dbReference type="SMART" id="SM00852">
    <property type="entry name" value="MoCF_biosynth"/>
    <property type="match status" value="1"/>
</dbReference>
<dbReference type="InterPro" id="IPR036425">
    <property type="entry name" value="MoaB/Mog-like_dom_sf"/>
</dbReference>
<dbReference type="GO" id="GO:0005737">
    <property type="term" value="C:cytoplasm"/>
    <property type="evidence" value="ECO:0007669"/>
    <property type="project" value="TreeGrafter"/>
</dbReference>
<evidence type="ECO:0000313" key="4">
    <source>
        <dbReference type="EMBL" id="ADM28718.1"/>
    </source>
</evidence>
<dbReference type="GO" id="GO:0061599">
    <property type="term" value="F:molybdopterin molybdotransferase activity"/>
    <property type="evidence" value="ECO:0007669"/>
    <property type="project" value="TreeGrafter"/>
</dbReference>
<dbReference type="CDD" id="cd00887">
    <property type="entry name" value="MoeA"/>
    <property type="match status" value="1"/>
</dbReference>
<dbReference type="BioCyc" id="IAGG583356:GHAH-1914-MONOMER"/>
<gene>
    <name evidence="4" type="ordered locus">Igag_1925</name>
</gene>
<dbReference type="CDD" id="cd05466">
    <property type="entry name" value="PBP2_LTTR_substrate"/>
    <property type="match status" value="1"/>
</dbReference>
<dbReference type="UniPathway" id="UPA00344"/>
<sequence length="660" mass="72990">MDPNAVDRRIFHRLVSLEEAIHILESEGILKPIDIDEVDLLESYGRILAEDIYAPIDYPPFDRSEVDGYGVMVKSVEGADELNPIELTVKGSVKVGESPSIAIDLGEAVEIATGAMIPRGVEGVVMEEYTERIDNRKVVVYRSVYAGENIAYAGSDIAIGELVIPRGTTLTYSEIAVLAALGIRRVKVFKSPKVFVISTGNELIEPGKSLDIGKIYDSNGYLITSLLKMLNIDVKFYGIVKDDEEELYKVIVDALKEYDIVVTSGGTSAGLEDVVYRVFSRVGRIVVHGLKLKPGKPTVIAVSNNGKLLIGLPGFPFSAVSNALLLLIPIIKKIMGSSDQNIFVKAKIGNKIRKDIGRKWFVPVVLNKVAGEVYAIPFSYSSGNISVLIKADGIALLPENRDVIDEGEYIDVLPLSNRAIEGIIMGSHDILLNEILNRSGLLNRFRVISIGSYNGVELIKKGYIDIAPIHIFDETEGLYNIPLFKKDEVLREKAFLVRGYERRLVLAFRPGNPKNITSFEDILRKDIRFVNRNRGSGTRAYIDYILRKLAEKLGVSFSDLVRRINGYRYEVSTHSGVAAAIAQGRADIGVCIEYAAIIYNLNYIPLSWESYDFIVSKDSYKSKGVVKAFLNVLRSSSIKDIINSTKGYRASEDIGEIICC</sequence>
<proteinExistence type="predicted"/>
<evidence type="ECO:0000259" key="3">
    <source>
        <dbReference type="SMART" id="SM00852"/>
    </source>
</evidence>
<evidence type="ECO:0000256" key="1">
    <source>
        <dbReference type="ARBA" id="ARBA00005046"/>
    </source>
</evidence>
<dbReference type="HOGENOM" id="CLU_010186_3_0_2"/>
<dbReference type="InterPro" id="IPR024370">
    <property type="entry name" value="PBP_domain"/>
</dbReference>
<dbReference type="AlphaFoldDB" id="E0ST57"/>
<keyword evidence="5" id="KW-1185">Reference proteome</keyword>
<dbReference type="GO" id="GO:0006777">
    <property type="term" value="P:Mo-molybdopterin cofactor biosynthetic process"/>
    <property type="evidence" value="ECO:0007669"/>
    <property type="project" value="UniProtKB-KW"/>
</dbReference>
<dbReference type="NCBIfam" id="NF045515">
    <property type="entry name" value="Glp_gephyrin"/>
    <property type="match status" value="1"/>
</dbReference>
<dbReference type="NCBIfam" id="NF011068">
    <property type="entry name" value="PRK14498.1"/>
    <property type="match status" value="1"/>
</dbReference>
<organism evidence="4 5">
    <name type="scientific">Ignisphaera aggregans (strain DSM 17230 / JCM 13409 / AQ1.S1)</name>
    <dbReference type="NCBI Taxonomy" id="583356"/>
    <lineage>
        <taxon>Archaea</taxon>
        <taxon>Thermoproteota</taxon>
        <taxon>Thermoprotei</taxon>
        <taxon>Desulfurococcales</taxon>
        <taxon>Desulfurococcaceae</taxon>
        <taxon>Ignisphaera</taxon>
    </lineage>
</organism>
<dbReference type="NCBIfam" id="TIGR00177">
    <property type="entry name" value="molyb_syn"/>
    <property type="match status" value="1"/>
</dbReference>
<dbReference type="Proteomes" id="UP000001304">
    <property type="component" value="Chromosome"/>
</dbReference>
<dbReference type="InterPro" id="IPR038987">
    <property type="entry name" value="MoeA-like"/>
</dbReference>
<dbReference type="Gene3D" id="2.170.190.11">
    <property type="entry name" value="Molybdopterin biosynthesis moea protein, domain 3"/>
    <property type="match status" value="1"/>
</dbReference>
<dbReference type="SUPFAM" id="SSF53850">
    <property type="entry name" value="Periplasmic binding protein-like II"/>
    <property type="match status" value="1"/>
</dbReference>
<dbReference type="Gene3D" id="2.40.340.10">
    <property type="entry name" value="MoeA, C-terminal, domain IV"/>
    <property type="match status" value="1"/>
</dbReference>
<evidence type="ECO:0000313" key="5">
    <source>
        <dbReference type="Proteomes" id="UP000001304"/>
    </source>
</evidence>
<dbReference type="InterPro" id="IPR001453">
    <property type="entry name" value="MoaB/Mog_dom"/>
</dbReference>
<reference evidence="4 5" key="1">
    <citation type="journal article" date="2010" name="Stand. Genomic Sci.">
        <title>Complete genome sequence of Ignisphaera aggregans type strain (AQ1.S1).</title>
        <authorList>
            <person name="Goker M."/>
            <person name="Held B."/>
            <person name="Lapidus A."/>
            <person name="Nolan M."/>
            <person name="Spring S."/>
            <person name="Yasawong M."/>
            <person name="Lucas S."/>
            <person name="Glavina Del Rio T."/>
            <person name="Tice H."/>
            <person name="Cheng J.F."/>
            <person name="Goodwin L."/>
            <person name="Tapia R."/>
            <person name="Pitluck S."/>
            <person name="Liolios K."/>
            <person name="Ivanova N."/>
            <person name="Mavromatis K."/>
            <person name="Mikhailova N."/>
            <person name="Pati A."/>
            <person name="Chen A."/>
            <person name="Palaniappan K."/>
            <person name="Brambilla E."/>
            <person name="Land M."/>
            <person name="Hauser L."/>
            <person name="Chang Y.J."/>
            <person name="Jeffries C.D."/>
            <person name="Brettin T."/>
            <person name="Detter J.C."/>
            <person name="Han C."/>
            <person name="Rohde M."/>
            <person name="Sikorski J."/>
            <person name="Woyke T."/>
            <person name="Bristow J."/>
            <person name="Eisen J.A."/>
            <person name="Markowitz V."/>
            <person name="Hugenholtz P."/>
            <person name="Kyrpides N.C."/>
            <person name="Klenk H.P."/>
        </authorList>
    </citation>
    <scope>NUCLEOTIDE SEQUENCE [LARGE SCALE GENOMIC DNA]</scope>
    <source>
        <strain evidence="5">DSM 17230 / JCM 13409 / AQ1.S1</strain>
    </source>
</reference>
<evidence type="ECO:0000256" key="2">
    <source>
        <dbReference type="ARBA" id="ARBA00023150"/>
    </source>
</evidence>
<keyword evidence="2" id="KW-0501">Molybdenum cofactor biosynthesis</keyword>
<feature type="domain" description="MoaB/Mog" evidence="3">
    <location>
        <begin position="195"/>
        <end position="333"/>
    </location>
</feature>
<dbReference type="PANTHER" id="PTHR10192:SF5">
    <property type="entry name" value="GEPHYRIN"/>
    <property type="match status" value="1"/>
</dbReference>
<dbReference type="InterPro" id="IPR005111">
    <property type="entry name" value="MoeA_C_domain_IV"/>
</dbReference>
<dbReference type="SUPFAM" id="SSF63867">
    <property type="entry name" value="MoeA C-terminal domain-like"/>
    <property type="match status" value="1"/>
</dbReference>
<dbReference type="Pfam" id="PF12727">
    <property type="entry name" value="PBP_like"/>
    <property type="match status" value="1"/>
</dbReference>
<accession>E0ST57</accession>
<dbReference type="EMBL" id="CP002098">
    <property type="protein sequence ID" value="ADM28718.1"/>
    <property type="molecule type" value="Genomic_DNA"/>
</dbReference>
<dbReference type="InterPro" id="IPR005110">
    <property type="entry name" value="MoeA_linker/N"/>
</dbReference>
<name>E0ST57_IGNAA</name>
<dbReference type="Pfam" id="PF03454">
    <property type="entry name" value="MoeA_C"/>
    <property type="match status" value="1"/>
</dbReference>
<dbReference type="PANTHER" id="PTHR10192">
    <property type="entry name" value="MOLYBDOPTERIN BIOSYNTHESIS PROTEIN"/>
    <property type="match status" value="1"/>
</dbReference>
<dbReference type="STRING" id="583356.Igag_1925"/>
<dbReference type="Gene3D" id="3.40.190.10">
    <property type="entry name" value="Periplasmic binding protein-like II"/>
    <property type="match status" value="1"/>
</dbReference>